<evidence type="ECO:0000256" key="5">
    <source>
        <dbReference type="SAM" id="Phobius"/>
    </source>
</evidence>
<dbReference type="RefSeq" id="WP_054583578.1">
    <property type="nucleotide sequence ID" value="NZ_LGUC01000001.1"/>
</dbReference>
<name>A0A0P7HB61_9EURY</name>
<accession>A0A0P7HB61</accession>
<dbReference type="Pfam" id="PF01943">
    <property type="entry name" value="Polysacc_synt"/>
    <property type="match status" value="1"/>
</dbReference>
<dbReference type="OrthoDB" id="112053at2157"/>
<evidence type="ECO:0000256" key="4">
    <source>
        <dbReference type="ARBA" id="ARBA00023136"/>
    </source>
</evidence>
<keyword evidence="3 5" id="KW-1133">Transmembrane helix</keyword>
<proteinExistence type="predicted"/>
<evidence type="ECO:0000256" key="2">
    <source>
        <dbReference type="ARBA" id="ARBA00022692"/>
    </source>
</evidence>
<protein>
    <submittedName>
        <fullName evidence="6">Stage V sporulation protein B</fullName>
    </submittedName>
</protein>
<feature type="transmembrane region" description="Helical" evidence="5">
    <location>
        <begin position="117"/>
        <end position="136"/>
    </location>
</feature>
<evidence type="ECO:0000313" key="7">
    <source>
        <dbReference type="Proteomes" id="UP000050535"/>
    </source>
</evidence>
<feature type="transmembrane region" description="Helical" evidence="5">
    <location>
        <begin position="20"/>
        <end position="41"/>
    </location>
</feature>
<organism evidence="6 7">
    <name type="scientific">Halolamina pelagica</name>
    <dbReference type="NCBI Taxonomy" id="699431"/>
    <lineage>
        <taxon>Archaea</taxon>
        <taxon>Methanobacteriati</taxon>
        <taxon>Methanobacteriota</taxon>
        <taxon>Stenosarchaea group</taxon>
        <taxon>Halobacteria</taxon>
        <taxon>Halobacteriales</taxon>
        <taxon>Haloferacaceae</taxon>
    </lineage>
</organism>
<evidence type="ECO:0000313" key="6">
    <source>
        <dbReference type="EMBL" id="KPN30679.1"/>
    </source>
</evidence>
<dbReference type="Proteomes" id="UP000050535">
    <property type="component" value="Unassembled WGS sequence"/>
</dbReference>
<evidence type="ECO:0000256" key="3">
    <source>
        <dbReference type="ARBA" id="ARBA00022989"/>
    </source>
</evidence>
<evidence type="ECO:0000256" key="1">
    <source>
        <dbReference type="ARBA" id="ARBA00004141"/>
    </source>
</evidence>
<feature type="transmembrane region" description="Helical" evidence="5">
    <location>
        <begin position="47"/>
        <end position="69"/>
    </location>
</feature>
<comment type="subcellular location">
    <subcellularLocation>
        <location evidence="1">Membrane</location>
        <topology evidence="1">Multi-pass membrane protein</topology>
    </subcellularLocation>
</comment>
<gene>
    <name evidence="6" type="ORF">SY89_01415</name>
</gene>
<comment type="caution">
    <text evidence="6">The sequence shown here is derived from an EMBL/GenBank/DDBJ whole genome shotgun (WGS) entry which is preliminary data.</text>
</comment>
<feature type="transmembrane region" description="Helical" evidence="5">
    <location>
        <begin position="157"/>
        <end position="180"/>
    </location>
</feature>
<dbReference type="STRING" id="699431.SY89_01415"/>
<keyword evidence="4 5" id="KW-0472">Membrane</keyword>
<dbReference type="GO" id="GO:0016020">
    <property type="term" value="C:membrane"/>
    <property type="evidence" value="ECO:0007669"/>
    <property type="project" value="UniProtKB-SubCell"/>
</dbReference>
<feature type="transmembrane region" description="Helical" evidence="5">
    <location>
        <begin position="81"/>
        <end position="105"/>
    </location>
</feature>
<keyword evidence="7" id="KW-1185">Reference proteome</keyword>
<sequence length="200" mass="21224">MTDKNTAELDLGSEAFTSAIAKFTMSGLGFVGVIAFANVLGPAGVGRYYFALAIALLLVRVDAGVGVALKKRVSQIETEADTYLTVGLLFHAAWVVVVAVGTFLVAEFTDLLPMTPLVVSGVISVLATVGLFQILNRFYAGLGYPSRSLWIDTVRSAFTLGLQLLFLVQGYRAFGLLVGLAGGHSSPPVSCSLQLEYARR</sequence>
<dbReference type="EMBL" id="LGUC01000001">
    <property type="protein sequence ID" value="KPN30679.1"/>
    <property type="molecule type" value="Genomic_DNA"/>
</dbReference>
<dbReference type="InterPro" id="IPR002797">
    <property type="entry name" value="Polysacc_synth"/>
</dbReference>
<keyword evidence="2 5" id="KW-0812">Transmembrane</keyword>
<reference evidence="7" key="1">
    <citation type="submission" date="2013-11" db="EMBL/GenBank/DDBJ databases">
        <authorList>
            <person name="Hoang H.T."/>
            <person name="Killian M.L."/>
            <person name="Madson D.M."/>
            <person name="Arruda P.H.E."/>
            <person name="Sun D."/>
            <person name="Schwartz K.J."/>
            <person name="Yoon K."/>
        </authorList>
    </citation>
    <scope>NUCLEOTIDE SEQUENCE [LARGE SCALE GENOMIC DNA]</scope>
    <source>
        <strain evidence="7">CDK2</strain>
    </source>
</reference>
<dbReference type="AlphaFoldDB" id="A0A0P7HB61"/>